<dbReference type="InterPro" id="IPR038575">
    <property type="entry name" value="E6_sf"/>
</dbReference>
<evidence type="ECO:0000313" key="18">
    <source>
        <dbReference type="EMBL" id="ABU90812.1"/>
    </source>
</evidence>
<comment type="similarity">
    <text evidence="1 17">Belongs to the papillomaviridae E6 protein family.</text>
</comment>
<keyword evidence="9 16" id="KW-0805">Transcription regulation</keyword>
<comment type="miscellaneous">
    <text evidence="16">Belongs to the low risk human alphapapillomavirus family. The cancer-causing human papillomavirus E6 protein has a unique carboxy terminal PDZ domain containing substrate but low risk E6s do not possess this domain.</text>
</comment>
<sequence>MVDCPGNTNELPRTIHELCEQREESLHELQLECVYCLKELTRVEVYDFARWDLRLVHRQGRAFGVCPICLRFHSKIRKYRRYEYSIYGSTLESRTKKQLVEVLIRCYCCQKPLCPIEKQRHVDQGQRFHRIAGQWTGRCLMCWRPTVPETQPDTDRQGSSFLQA</sequence>
<keyword evidence="15 16" id="KW-1119">Modulation of host cell apoptosis by virus</keyword>
<evidence type="ECO:0000256" key="13">
    <source>
        <dbReference type="ARBA" id="ARBA00023200"/>
    </source>
</evidence>
<name>C3PUK2_RHPV1</name>
<dbReference type="GO" id="GO:0039648">
    <property type="term" value="P:symbiont-mediated perturbation of host ubiquitin-like protein modification"/>
    <property type="evidence" value="ECO:0007669"/>
    <property type="project" value="UniProtKB-UniRule"/>
</dbReference>
<keyword evidence="8 16" id="KW-0862">Zinc</keyword>
<evidence type="ECO:0000256" key="16">
    <source>
        <dbReference type="HAMAP-Rule" id="MF_04006"/>
    </source>
</evidence>
<protein>
    <recommendedName>
        <fullName evidence="16 17">Protein E6</fullName>
    </recommendedName>
</protein>
<evidence type="ECO:0000256" key="7">
    <source>
        <dbReference type="ARBA" id="ARBA00022771"/>
    </source>
</evidence>
<keyword evidence="14 16" id="KW-0899">Viral immunoevasion</keyword>
<evidence type="ECO:0000256" key="10">
    <source>
        <dbReference type="ARBA" id="ARBA00023125"/>
    </source>
</evidence>
<dbReference type="GO" id="GO:0052150">
    <property type="term" value="P:symbiont-mediated perturbation of host apoptosis"/>
    <property type="evidence" value="ECO:0007669"/>
    <property type="project" value="UniProtKB-KW"/>
</dbReference>
<dbReference type="HAMAP" id="MF_04006">
    <property type="entry name" value="HPV_E6"/>
    <property type="match status" value="1"/>
</dbReference>
<dbReference type="GO" id="GO:0006351">
    <property type="term" value="P:DNA-templated transcription"/>
    <property type="evidence" value="ECO:0007669"/>
    <property type="project" value="UniProtKB-UniRule"/>
</dbReference>
<feature type="zinc finger region" evidence="16">
    <location>
        <begin position="33"/>
        <end position="69"/>
    </location>
</feature>
<dbReference type="Proteomes" id="UP000164255">
    <property type="component" value="Genome"/>
</dbReference>
<dbReference type="SUPFAM" id="SSF161229">
    <property type="entry name" value="E6 C-terminal domain-like"/>
    <property type="match status" value="2"/>
</dbReference>
<dbReference type="GO" id="GO:0008270">
    <property type="term" value="F:zinc ion binding"/>
    <property type="evidence" value="ECO:0007669"/>
    <property type="project" value="UniProtKB-KW"/>
</dbReference>
<keyword evidence="7 16" id="KW-0863">Zinc-finger</keyword>
<evidence type="ECO:0000256" key="14">
    <source>
        <dbReference type="ARBA" id="ARBA00023280"/>
    </source>
</evidence>
<keyword evidence="13 16" id="KW-1035">Host cytoplasm</keyword>
<reference evidence="18 19" key="1">
    <citation type="journal article" date="2009" name="Virology">
        <title>Genomic diversity and interspecies host infection of alpha12 Macaca fascicularis papillomaviruses (MfPVs).</title>
        <authorList>
            <person name="Chen Z."/>
            <person name="van Doorslaer K."/>
            <person name="Desalle R."/>
            <person name="Wood C.E."/>
            <person name="Kaplan J.R."/>
            <person name="Wagner J.D."/>
            <person name="Burk R.D."/>
        </authorList>
    </citation>
    <scope>NUCLEOTIDE SEQUENCE [LARGE SCALE GENOMIC DNA]</scope>
    <source>
        <strain evidence="18">Mac170</strain>
    </source>
</reference>
<evidence type="ECO:0000256" key="11">
    <source>
        <dbReference type="ARBA" id="ARBA00023159"/>
    </source>
</evidence>
<keyword evidence="12 16" id="KW-0804">Transcription</keyword>
<dbReference type="EMBL" id="EF591300">
    <property type="protein sequence ID" value="ABU90812.1"/>
    <property type="molecule type" value="Genomic_DNA"/>
</dbReference>
<keyword evidence="6 16" id="KW-0479">Metal-binding</keyword>
<evidence type="ECO:0000256" key="2">
    <source>
        <dbReference type="ARBA" id="ARBA00022518"/>
    </source>
</evidence>
<dbReference type="GO" id="GO:0042025">
    <property type="term" value="C:host cell nucleus"/>
    <property type="evidence" value="ECO:0007669"/>
    <property type="project" value="UniProtKB-SubCell"/>
</dbReference>
<organism evidence="18 19">
    <name type="scientific">Rhesus papillomavirus 1b</name>
    <dbReference type="NCBI Taxonomy" id="464935"/>
    <lineage>
        <taxon>Viruses</taxon>
        <taxon>Monodnaviria</taxon>
        <taxon>Shotokuvirae</taxon>
        <taxon>Cossaviricota</taxon>
        <taxon>Papovaviricetes</taxon>
        <taxon>Zurhausenvirales</taxon>
        <taxon>Papillomaviridae</taxon>
        <taxon>Firstpapillomavirinae</taxon>
        <taxon>Alphapapillomavirus</taxon>
        <taxon>Rhesus papillomavirus type 1</taxon>
    </lineage>
</organism>
<keyword evidence="11 16" id="KW-0010">Activator</keyword>
<evidence type="ECO:0000313" key="19">
    <source>
        <dbReference type="Proteomes" id="UP000164255"/>
    </source>
</evidence>
<dbReference type="GO" id="GO:0030430">
    <property type="term" value="C:host cell cytoplasm"/>
    <property type="evidence" value="ECO:0007669"/>
    <property type="project" value="UniProtKB-SubCell"/>
</dbReference>
<dbReference type="GO" id="GO:0003677">
    <property type="term" value="F:DNA binding"/>
    <property type="evidence" value="ECO:0007669"/>
    <property type="project" value="UniProtKB-UniRule"/>
</dbReference>
<keyword evidence="2 16" id="KW-0244">Early protein</keyword>
<keyword evidence="10 16" id="KW-0238">DNA-binding</keyword>
<dbReference type="GO" id="GO:0006355">
    <property type="term" value="P:regulation of DNA-templated transcription"/>
    <property type="evidence" value="ECO:0007669"/>
    <property type="project" value="UniProtKB-UniRule"/>
</dbReference>
<evidence type="ECO:0000256" key="15">
    <source>
        <dbReference type="ARBA" id="ARBA00023323"/>
    </source>
</evidence>
<gene>
    <name evidence="16 18" type="primary">E6</name>
</gene>
<comment type="subunit">
    <text evidence="16">Forms homodimers. Interacts with ubiquitin-protein ligase UBE3A/E6-AP; this interaction stimulates UBE3A ubiquitin activity. Interacts with host TP53 and EP300; this interaction inhibits TP53 activity.</text>
</comment>
<dbReference type="GO" id="GO:0052170">
    <property type="term" value="P:symbiont-mediated suppression of host innate immune response"/>
    <property type="evidence" value="ECO:0007669"/>
    <property type="project" value="UniProtKB-KW"/>
</dbReference>
<dbReference type="Pfam" id="PF00518">
    <property type="entry name" value="E6"/>
    <property type="match status" value="1"/>
</dbReference>
<accession>C3PUK2</accession>
<dbReference type="GO" id="GO:0039502">
    <property type="term" value="P:symbiont-mediated suppression of host type I interferon-mediated signaling pathway"/>
    <property type="evidence" value="ECO:0007669"/>
    <property type="project" value="UniProtKB-UniRule"/>
</dbReference>
<comment type="subcellular location">
    <subcellularLocation>
        <location evidence="16 17">Host cytoplasm</location>
    </subcellularLocation>
    <subcellularLocation>
        <location evidence="16 17">Host nucleus</location>
    </subcellularLocation>
</comment>
<evidence type="ECO:0000256" key="6">
    <source>
        <dbReference type="ARBA" id="ARBA00022723"/>
    </source>
</evidence>
<comment type="function">
    <text evidence="16">Plays a major role in the induction and maintenance of cellular transformation. E6 associates with host UBE3A/E6-AP ubiquitin-protein ligase and modulates its activity. Sequesters tumor suppressor TP53 in the host cytoplasm and modulates its activity by interacting with host EP300 that results in the reduction of TP53 acetylation and activation. In turn, apoptosis induced by DNA damage is inhibited. E6 protects also host keratinocytes from apoptosis by mediating the degradation of host BAK1. May also inhibit host immune response.</text>
</comment>
<keyword evidence="3 16" id="KW-1048">Host nucleus</keyword>
<dbReference type="Gene3D" id="3.30.240.40">
    <property type="entry name" value="E6 early regulatory protein"/>
    <property type="match status" value="2"/>
</dbReference>
<evidence type="ECO:0000256" key="17">
    <source>
        <dbReference type="RuleBase" id="RU363123"/>
    </source>
</evidence>
<keyword evidence="4 16" id="KW-0945">Host-virus interaction</keyword>
<evidence type="ECO:0000256" key="3">
    <source>
        <dbReference type="ARBA" id="ARBA00022562"/>
    </source>
</evidence>
<evidence type="ECO:0000256" key="8">
    <source>
        <dbReference type="ARBA" id="ARBA00022833"/>
    </source>
</evidence>
<evidence type="ECO:0000256" key="5">
    <source>
        <dbReference type="ARBA" id="ARBA00022632"/>
    </source>
</evidence>
<comment type="caution">
    <text evidence="16">Lacks conserved residue(s) required for the propagation of feature annotation.</text>
</comment>
<evidence type="ECO:0000256" key="12">
    <source>
        <dbReference type="ARBA" id="ARBA00023163"/>
    </source>
</evidence>
<proteinExistence type="inferred from homology"/>
<dbReference type="InterPro" id="IPR001334">
    <property type="entry name" value="E6"/>
</dbReference>
<evidence type="ECO:0000256" key="9">
    <source>
        <dbReference type="ARBA" id="ARBA00023015"/>
    </source>
</evidence>
<dbReference type="FunFam" id="3.30.240.40:FF:000001">
    <property type="entry name" value="Protein E6"/>
    <property type="match status" value="1"/>
</dbReference>
<keyword evidence="5 16" id="KW-1090">Inhibition of host innate immune response by virus</keyword>
<evidence type="ECO:0000256" key="1">
    <source>
        <dbReference type="ARBA" id="ARBA00006346"/>
    </source>
</evidence>
<feature type="zinc finger region" evidence="16">
    <location>
        <begin position="106"/>
        <end position="142"/>
    </location>
</feature>
<evidence type="ECO:0000256" key="4">
    <source>
        <dbReference type="ARBA" id="ARBA00022581"/>
    </source>
</evidence>